<reference evidence="1 2" key="1">
    <citation type="submission" date="2018-03" db="EMBL/GenBank/DDBJ databases">
        <title>Genomic Encyclopedia of Archaeal and Bacterial Type Strains, Phase II (KMG-II): from individual species to whole genera.</title>
        <authorList>
            <person name="Goeker M."/>
        </authorList>
    </citation>
    <scope>NUCLEOTIDE SEQUENCE [LARGE SCALE GENOMIC DNA]</scope>
    <source>
        <strain evidence="1 2">DSM 45348</strain>
    </source>
</reference>
<evidence type="ECO:0000313" key="1">
    <source>
        <dbReference type="EMBL" id="PRY23320.1"/>
    </source>
</evidence>
<dbReference type="EMBL" id="PVZG01000015">
    <property type="protein sequence ID" value="PRY23320.1"/>
    <property type="molecule type" value="Genomic_DNA"/>
</dbReference>
<gene>
    <name evidence="1" type="ORF">CLV70_11547</name>
</gene>
<dbReference type="RefSeq" id="WP_106129549.1">
    <property type="nucleotide sequence ID" value="NZ_PVZG01000015.1"/>
</dbReference>
<dbReference type="AlphaFoldDB" id="A0A2T0RQD9"/>
<name>A0A2T0RQD9_9ACTN</name>
<evidence type="ECO:0008006" key="3">
    <source>
        <dbReference type="Google" id="ProtNLM"/>
    </source>
</evidence>
<proteinExistence type="predicted"/>
<protein>
    <recommendedName>
        <fullName evidence="3">2-polyprenyl-6-methoxyphenol hydroxylase-like FAD-dependent oxidoreductase</fullName>
    </recommendedName>
</protein>
<organism evidence="1 2">
    <name type="scientific">Pseudosporangium ferrugineum</name>
    <dbReference type="NCBI Taxonomy" id="439699"/>
    <lineage>
        <taxon>Bacteria</taxon>
        <taxon>Bacillati</taxon>
        <taxon>Actinomycetota</taxon>
        <taxon>Actinomycetes</taxon>
        <taxon>Micromonosporales</taxon>
        <taxon>Micromonosporaceae</taxon>
        <taxon>Pseudosporangium</taxon>
    </lineage>
</organism>
<dbReference type="Gene3D" id="3.50.50.60">
    <property type="entry name" value="FAD/NAD(P)-binding domain"/>
    <property type="match status" value="1"/>
</dbReference>
<sequence length="396" mass="42042">MTTSRLIVVRQQVVDALEAEMPDVAEAMLTAGAEPALVSGANGRPARKAGLRCRRIVFERVLRAAAAGEPGVRLVRAHADDVLSEHGRAAGLRVDGATLPADLVVNASGRAGRIADGLRAPEEGGDCGLSYVSRHYALRPGAEPGPVNVPLGLLSLFPGYLAGVFLQDGRTVSVLIARLTADRELAGLRAPEAFEAAVRLIPGLDAWTDPGRSEPASPVLPGAHLRNTYRGQLGADGRVPLPGLVHLGDAVCTTNPTAGRGIATSLMQACQFVRTLGPDVEAATVAFDEWCTERIRPWFDDHVAWDADEVRLWSGEDVDLTRPLTSGHIVAATQADPSLMRVVAPYLMMEALPASLAAAEPRARELYAGGWRQPMPATPSREDLAELVRRTAPLTV</sequence>
<evidence type="ECO:0000313" key="2">
    <source>
        <dbReference type="Proteomes" id="UP000239209"/>
    </source>
</evidence>
<comment type="caution">
    <text evidence="1">The sequence shown here is derived from an EMBL/GenBank/DDBJ whole genome shotgun (WGS) entry which is preliminary data.</text>
</comment>
<accession>A0A2T0RQD9</accession>
<dbReference type="Proteomes" id="UP000239209">
    <property type="component" value="Unassembled WGS sequence"/>
</dbReference>
<keyword evidence="2" id="KW-1185">Reference proteome</keyword>
<dbReference type="InterPro" id="IPR036188">
    <property type="entry name" value="FAD/NAD-bd_sf"/>
</dbReference>
<dbReference type="OrthoDB" id="9790035at2"/>
<dbReference type="SUPFAM" id="SSF51905">
    <property type="entry name" value="FAD/NAD(P)-binding domain"/>
    <property type="match status" value="1"/>
</dbReference>